<dbReference type="InterPro" id="IPR037176">
    <property type="entry name" value="Osmotin/thaumatin-like_sf"/>
</dbReference>
<feature type="compositionally biased region" description="Polar residues" evidence="1">
    <location>
        <begin position="143"/>
        <end position="168"/>
    </location>
</feature>
<feature type="region of interest" description="Disordered" evidence="1">
    <location>
        <begin position="82"/>
        <end position="112"/>
    </location>
</feature>
<dbReference type="PANTHER" id="PTHR31737:SF2">
    <property type="entry name" value="PROTEIN TOS1"/>
    <property type="match status" value="1"/>
</dbReference>
<proteinExistence type="predicted"/>
<sequence>MTMEVSHHADGIAAAGVRPSTAVAMFRETDWRGRATELKGTDEYEASFQRTRRRRMILIAAVCFVVVGAAIGIIATTNKSVQGAEVGSGSDRSSDDAVVRSNDAPAPATTTTTDVDLSGFALASSPPPDVAISDVLVGGSATSSDAPLVATSSNSSNLDIVQTSSSPESTAMNSTNATSTDAPQPTTTSAPSTPAPPTLTPAPTTTTTAPPPPTTLPPLSRGQIRFVNRCAPSTLWRSHTKLVSAMLTGDSVVVDGTKDSSKAYYLADVDNGDYSLFENHFSQGKFWYDLSIIPFNCGPSWKTCNGKPPSFNHPIAVAVSSPDKVSCRNLNCPDRSCADAYVYPDQEATHACPSSVSMVVTFC</sequence>
<feature type="compositionally biased region" description="Low complexity" evidence="1">
    <location>
        <begin position="169"/>
        <end position="192"/>
    </location>
</feature>
<gene>
    <name evidence="4" type="primary">Aste57867_17010</name>
    <name evidence="3" type="ORF">As57867_016952</name>
    <name evidence="4" type="ORF">ASTE57867_17010</name>
</gene>
<dbReference type="PANTHER" id="PTHR31737">
    <property type="entry name" value="PROTEIN TOS1"/>
    <property type="match status" value="1"/>
</dbReference>
<evidence type="ECO:0000313" key="3">
    <source>
        <dbReference type="EMBL" id="KAF0691821.1"/>
    </source>
</evidence>
<keyword evidence="2" id="KW-0472">Membrane</keyword>
<dbReference type="EMBL" id="CAADRA010006040">
    <property type="protein sequence ID" value="VFT93771.1"/>
    <property type="molecule type" value="Genomic_DNA"/>
</dbReference>
<keyword evidence="5" id="KW-1185">Reference proteome</keyword>
<dbReference type="OrthoDB" id="78536at2759"/>
<protein>
    <submittedName>
        <fullName evidence="4">Aste57867_17010 protein</fullName>
    </submittedName>
</protein>
<dbReference type="EMBL" id="VJMH01006019">
    <property type="protein sequence ID" value="KAF0691821.1"/>
    <property type="molecule type" value="Genomic_DNA"/>
</dbReference>
<feature type="transmembrane region" description="Helical" evidence="2">
    <location>
        <begin position="56"/>
        <end position="75"/>
    </location>
</feature>
<keyword evidence="2" id="KW-0812">Transmembrane</keyword>
<dbReference type="AlphaFoldDB" id="A0A485L8M9"/>
<dbReference type="Proteomes" id="UP000332933">
    <property type="component" value="Unassembled WGS sequence"/>
</dbReference>
<evidence type="ECO:0000256" key="2">
    <source>
        <dbReference type="SAM" id="Phobius"/>
    </source>
</evidence>
<organism evidence="4 5">
    <name type="scientific">Aphanomyces stellatus</name>
    <dbReference type="NCBI Taxonomy" id="120398"/>
    <lineage>
        <taxon>Eukaryota</taxon>
        <taxon>Sar</taxon>
        <taxon>Stramenopiles</taxon>
        <taxon>Oomycota</taxon>
        <taxon>Saprolegniomycetes</taxon>
        <taxon>Saprolegniales</taxon>
        <taxon>Verrucalvaceae</taxon>
        <taxon>Aphanomyces</taxon>
    </lineage>
</organism>
<dbReference type="SUPFAM" id="SSF49870">
    <property type="entry name" value="Osmotin, thaumatin-like protein"/>
    <property type="match status" value="1"/>
</dbReference>
<name>A0A485L8M9_9STRA</name>
<feature type="region of interest" description="Disordered" evidence="1">
    <location>
        <begin position="143"/>
        <end position="223"/>
    </location>
</feature>
<accession>A0A485L8M9</accession>
<evidence type="ECO:0000313" key="4">
    <source>
        <dbReference type="EMBL" id="VFT93771.1"/>
    </source>
</evidence>
<feature type="compositionally biased region" description="Low complexity" evidence="1">
    <location>
        <begin position="99"/>
        <end position="112"/>
    </location>
</feature>
<keyword evidence="2" id="KW-1133">Transmembrane helix</keyword>
<evidence type="ECO:0000313" key="5">
    <source>
        <dbReference type="Proteomes" id="UP000332933"/>
    </source>
</evidence>
<reference evidence="4 5" key="1">
    <citation type="submission" date="2019-03" db="EMBL/GenBank/DDBJ databases">
        <authorList>
            <person name="Gaulin E."/>
            <person name="Dumas B."/>
        </authorList>
    </citation>
    <scope>NUCLEOTIDE SEQUENCE [LARGE SCALE GENOMIC DNA]</scope>
    <source>
        <strain evidence="4">CBS 568.67</strain>
    </source>
</reference>
<evidence type="ECO:0000256" key="1">
    <source>
        <dbReference type="SAM" id="MobiDB-lite"/>
    </source>
</evidence>
<reference evidence="3" key="2">
    <citation type="submission" date="2019-06" db="EMBL/GenBank/DDBJ databases">
        <title>Genomics analysis of Aphanomyces spp. identifies a new class of oomycete effector associated with host adaptation.</title>
        <authorList>
            <person name="Gaulin E."/>
        </authorList>
    </citation>
    <scope>NUCLEOTIDE SEQUENCE</scope>
    <source>
        <strain evidence="3">CBS 578.67</strain>
    </source>
</reference>